<evidence type="ECO:0008006" key="3">
    <source>
        <dbReference type="Google" id="ProtNLM"/>
    </source>
</evidence>
<dbReference type="Gene3D" id="2.120.10.30">
    <property type="entry name" value="TolB, C-terminal domain"/>
    <property type="match status" value="1"/>
</dbReference>
<accession>A0A8W8NVH5</accession>
<dbReference type="EnsemblMetazoa" id="G7531.1">
    <property type="protein sequence ID" value="G7531.1:cds"/>
    <property type="gene ID" value="G7531"/>
</dbReference>
<sequence>MYSRVLSNIRLQPSRISNKNVPIYVCPTYIAENGNSDICVSDVRAVVVTDAGGMLRFHYQGNSSDSNFDPYGICCDSLCNIIVADMKNDKIHVVDKDGVFLYHVTYEEIRTPRALCIDKNDGVYVGEWHTDVIKVISR</sequence>
<dbReference type="PANTHER" id="PTHR24104">
    <property type="entry name" value="E3 UBIQUITIN-PROTEIN LIGASE NHLRC1-RELATED"/>
    <property type="match status" value="1"/>
</dbReference>
<dbReference type="SUPFAM" id="SSF101898">
    <property type="entry name" value="NHL repeat"/>
    <property type="match status" value="1"/>
</dbReference>
<proteinExistence type="predicted"/>
<keyword evidence="2" id="KW-1185">Reference proteome</keyword>
<name>A0A8W8NVH5_MAGGI</name>
<dbReference type="GO" id="GO:0008270">
    <property type="term" value="F:zinc ion binding"/>
    <property type="evidence" value="ECO:0007669"/>
    <property type="project" value="UniProtKB-KW"/>
</dbReference>
<dbReference type="InterPro" id="IPR050952">
    <property type="entry name" value="TRIM-NHL_E3_ligases"/>
</dbReference>
<evidence type="ECO:0000313" key="2">
    <source>
        <dbReference type="Proteomes" id="UP000005408"/>
    </source>
</evidence>
<reference evidence="1" key="1">
    <citation type="submission" date="2022-08" db="UniProtKB">
        <authorList>
            <consortium name="EnsemblMetazoa"/>
        </authorList>
    </citation>
    <scope>IDENTIFICATION</scope>
    <source>
        <strain evidence="1">05x7-T-G4-1.051#20</strain>
    </source>
</reference>
<dbReference type="GO" id="GO:0061630">
    <property type="term" value="F:ubiquitin protein ligase activity"/>
    <property type="evidence" value="ECO:0007669"/>
    <property type="project" value="TreeGrafter"/>
</dbReference>
<evidence type="ECO:0000313" key="1">
    <source>
        <dbReference type="EnsemblMetazoa" id="G7531.1:cds"/>
    </source>
</evidence>
<dbReference type="InterPro" id="IPR011042">
    <property type="entry name" value="6-blade_b-propeller_TolB-like"/>
</dbReference>
<protein>
    <recommendedName>
        <fullName evidence="3">Tripartite motif-containing protein 2</fullName>
    </recommendedName>
</protein>
<dbReference type="AlphaFoldDB" id="A0A8W8NVH5"/>
<organism evidence="1 2">
    <name type="scientific">Magallana gigas</name>
    <name type="common">Pacific oyster</name>
    <name type="synonym">Crassostrea gigas</name>
    <dbReference type="NCBI Taxonomy" id="29159"/>
    <lineage>
        <taxon>Eukaryota</taxon>
        <taxon>Metazoa</taxon>
        <taxon>Spiralia</taxon>
        <taxon>Lophotrochozoa</taxon>
        <taxon>Mollusca</taxon>
        <taxon>Bivalvia</taxon>
        <taxon>Autobranchia</taxon>
        <taxon>Pteriomorphia</taxon>
        <taxon>Ostreida</taxon>
        <taxon>Ostreoidea</taxon>
        <taxon>Ostreidae</taxon>
        <taxon>Magallana</taxon>
    </lineage>
</organism>
<dbReference type="GO" id="GO:0000209">
    <property type="term" value="P:protein polyubiquitination"/>
    <property type="evidence" value="ECO:0007669"/>
    <property type="project" value="TreeGrafter"/>
</dbReference>
<dbReference type="PANTHER" id="PTHR24104:SF25">
    <property type="entry name" value="PROTEIN LIN-41"/>
    <property type="match status" value="1"/>
</dbReference>
<dbReference type="Proteomes" id="UP000005408">
    <property type="component" value="Unassembled WGS sequence"/>
</dbReference>
<dbReference type="GO" id="GO:0043161">
    <property type="term" value="P:proteasome-mediated ubiquitin-dependent protein catabolic process"/>
    <property type="evidence" value="ECO:0007669"/>
    <property type="project" value="TreeGrafter"/>
</dbReference>